<sequence length="668" mass="74713">MRLFICEKPSQAKDIATVLGATTRTDACFEGNEIAVTWCVGHLLELAPPDHYCDSIKPWRMEVLPVVPKQWVLMPQEKTKKQLNAIGKLLKQARSVVIATDADREGDVIGREVLDYFNYQGPVERLWLSALDEESIKKALHSIKPGAATECLYQAGLGRQRADWLMGMNLTMAVSSLYALPGQGVLSVGRVQTPTLKLVVDRDLGIEQFKAQDYYVLKALCENINQEPFWVTWEIPEELSDDDGKCIQKASIDEVARKINGKAGRVTSFKELDKREAPPLCLSLSSLQQLASSQLGLSAKHTLDIAQALYEQHKATSYPRTDCGYLPDSQFAEAGAVFDALKQIDPEVLPLIERCSLQLKSKAWNSDKITAHHGIIPTLNPKVNLKTMTESERNVYQLIRAYYLAQFLGEYEFVQRQVTLDIEAYTFKASAHLPGVLGWKSAIKPIRDLEEEELDTDASESIPKLHDQEPVSIQKLKPDSRKTKPKSRFTEGSLIAAMKSIANYIENPQLKKILKETSGIGTEATRANILETLLSRAYLKRQGKQLISTPKGRELIQRLPQSITNPATTALWEQMLEDIALGKHALDDFLEEQSDTLSGMLVQLEKQKPASHILGSNSTYSCPDCQKTLMKRQGSKGAWWGCSGYPQCKTRFSDKHGMPLIRSTVNLQ</sequence>
<evidence type="ECO:0000256" key="8">
    <source>
        <dbReference type="ARBA" id="ARBA00022842"/>
    </source>
</evidence>
<evidence type="ECO:0000256" key="1">
    <source>
        <dbReference type="ARBA" id="ARBA00000213"/>
    </source>
</evidence>
<feature type="region of interest" description="Disordered" evidence="16">
    <location>
        <begin position="454"/>
        <end position="488"/>
    </location>
</feature>
<evidence type="ECO:0000256" key="7">
    <source>
        <dbReference type="ARBA" id="ARBA00022833"/>
    </source>
</evidence>
<dbReference type="GO" id="GO:0003917">
    <property type="term" value="F:DNA topoisomerase type I (single strand cut, ATP-independent) activity"/>
    <property type="evidence" value="ECO:0007669"/>
    <property type="project" value="UniProtKB-EC"/>
</dbReference>
<dbReference type="InterPro" id="IPR023405">
    <property type="entry name" value="Topo_IA_core_domain"/>
</dbReference>
<dbReference type="CDD" id="cd00186">
    <property type="entry name" value="TOP1Ac"/>
    <property type="match status" value="1"/>
</dbReference>
<dbReference type="Gene3D" id="2.70.20.10">
    <property type="entry name" value="Topoisomerase I, domain 3"/>
    <property type="match status" value="1"/>
</dbReference>
<dbReference type="EMBL" id="JH413829">
    <property type="protein sequence ID" value="EHL30500.1"/>
    <property type="molecule type" value="Genomic_DNA"/>
</dbReference>
<dbReference type="CDD" id="cd03362">
    <property type="entry name" value="TOPRIM_TopoIA_TopoIII"/>
    <property type="match status" value="1"/>
</dbReference>
<keyword evidence="8" id="KW-0460">Magnesium</keyword>
<dbReference type="InterPro" id="IPR013497">
    <property type="entry name" value="Topo_IA_cen"/>
</dbReference>
<dbReference type="Gene3D" id="1.10.290.10">
    <property type="entry name" value="Topoisomerase I, domain 4"/>
    <property type="match status" value="1"/>
</dbReference>
<dbReference type="InterPro" id="IPR000380">
    <property type="entry name" value="Topo_IA"/>
</dbReference>
<evidence type="ECO:0000256" key="15">
    <source>
        <dbReference type="ARBA" id="ARBA00032877"/>
    </source>
</evidence>
<organism evidence="19 20">
    <name type="scientific">Legionella drancourtii LLAP12</name>
    <dbReference type="NCBI Taxonomy" id="658187"/>
    <lineage>
        <taxon>Bacteria</taxon>
        <taxon>Pseudomonadati</taxon>
        <taxon>Pseudomonadota</taxon>
        <taxon>Gammaproteobacteria</taxon>
        <taxon>Legionellales</taxon>
        <taxon>Legionellaceae</taxon>
        <taxon>Legionella</taxon>
    </lineage>
</organism>
<dbReference type="Pfam" id="PF01751">
    <property type="entry name" value="Toprim"/>
    <property type="match status" value="1"/>
</dbReference>
<dbReference type="Proteomes" id="UP000002770">
    <property type="component" value="Unassembled WGS sequence"/>
</dbReference>
<dbReference type="InterPro" id="IPR023406">
    <property type="entry name" value="Topo_IA_AS"/>
</dbReference>
<dbReference type="STRING" id="658187.LDG_7452"/>
<dbReference type="eggNOG" id="COG0550">
    <property type="taxonomic scope" value="Bacteria"/>
</dbReference>
<dbReference type="InterPro" id="IPR003602">
    <property type="entry name" value="Topo_IA_DNA-bd_dom"/>
</dbReference>
<comment type="catalytic activity">
    <reaction evidence="1">
        <text>ATP-independent breakage of single-stranded DNA, followed by passage and rejoining.</text>
        <dbReference type="EC" id="5.6.2.1"/>
    </reaction>
</comment>
<evidence type="ECO:0000256" key="16">
    <source>
        <dbReference type="SAM" id="MobiDB-lite"/>
    </source>
</evidence>
<evidence type="ECO:0000313" key="20">
    <source>
        <dbReference type="Proteomes" id="UP000002770"/>
    </source>
</evidence>
<dbReference type="HOGENOM" id="CLU_002929_5_2_6"/>
<gene>
    <name evidence="19" type="ORF">LDG_7452</name>
</gene>
<proteinExistence type="inferred from homology"/>
<dbReference type="GO" id="GO:0006310">
    <property type="term" value="P:DNA recombination"/>
    <property type="evidence" value="ECO:0007669"/>
    <property type="project" value="TreeGrafter"/>
</dbReference>
<dbReference type="FunCoup" id="G9EQA5">
    <property type="interactions" value="120"/>
</dbReference>
<evidence type="ECO:0000256" key="4">
    <source>
        <dbReference type="ARBA" id="ARBA00022723"/>
    </source>
</evidence>
<dbReference type="PANTHER" id="PTHR11390:SF21">
    <property type="entry name" value="DNA TOPOISOMERASE 3-ALPHA"/>
    <property type="match status" value="1"/>
</dbReference>
<dbReference type="PROSITE" id="PS52039">
    <property type="entry name" value="TOPO_IA_2"/>
    <property type="match status" value="1"/>
</dbReference>
<dbReference type="Gene3D" id="3.30.65.10">
    <property type="entry name" value="Bacterial Topoisomerase I, domain 1"/>
    <property type="match status" value="1"/>
</dbReference>
<reference evidence="19 20" key="1">
    <citation type="journal article" date="2011" name="BMC Genomics">
        <title>Insight into cross-talk between intra-amoebal pathogens.</title>
        <authorList>
            <person name="Gimenez G."/>
            <person name="Bertelli C."/>
            <person name="Moliner C."/>
            <person name="Robert C."/>
            <person name="Raoult D."/>
            <person name="Fournier P.E."/>
            <person name="Greub G."/>
        </authorList>
    </citation>
    <scope>NUCLEOTIDE SEQUENCE [LARGE SCALE GENOMIC DNA]</scope>
    <source>
        <strain evidence="19 20">LLAP12</strain>
    </source>
</reference>
<dbReference type="PROSITE" id="PS00396">
    <property type="entry name" value="TOPO_IA_1"/>
    <property type="match status" value="1"/>
</dbReference>
<evidence type="ECO:0000256" key="9">
    <source>
        <dbReference type="ARBA" id="ARBA00023029"/>
    </source>
</evidence>
<protein>
    <recommendedName>
        <fullName evidence="3">DNA topoisomerase</fullName>
        <ecNumber evidence="3">5.6.2.1</ecNumber>
    </recommendedName>
    <alternativeName>
        <fullName evidence="15">Omega-protein</fullName>
    </alternativeName>
    <alternativeName>
        <fullName evidence="14">Relaxing enzyme</fullName>
    </alternativeName>
    <alternativeName>
        <fullName evidence="12">Swivelase</fullName>
    </alternativeName>
    <alternativeName>
        <fullName evidence="13">Untwisting enzyme</fullName>
    </alternativeName>
</protein>
<evidence type="ECO:0000256" key="14">
    <source>
        <dbReference type="ARBA" id="ARBA00032235"/>
    </source>
</evidence>
<dbReference type="InterPro" id="IPR005738">
    <property type="entry name" value="TopoIII"/>
</dbReference>
<keyword evidence="10" id="KW-0238">DNA-binding</keyword>
<evidence type="ECO:0000256" key="13">
    <source>
        <dbReference type="ARBA" id="ARBA00031985"/>
    </source>
</evidence>
<keyword evidence="11" id="KW-0413">Isomerase</keyword>
<evidence type="ECO:0000313" key="19">
    <source>
        <dbReference type="EMBL" id="EHL30500.1"/>
    </source>
</evidence>
<dbReference type="InParanoid" id="G9EQA5"/>
<dbReference type="PROSITE" id="PS50880">
    <property type="entry name" value="TOPRIM"/>
    <property type="match status" value="1"/>
</dbReference>
<dbReference type="InterPro" id="IPR013825">
    <property type="entry name" value="Topo_IA_cen_sub2"/>
</dbReference>
<evidence type="ECO:0000259" key="17">
    <source>
        <dbReference type="PROSITE" id="PS50880"/>
    </source>
</evidence>
<dbReference type="Pfam" id="PF01396">
    <property type="entry name" value="Zn_ribbon_Top1"/>
    <property type="match status" value="1"/>
</dbReference>
<dbReference type="GO" id="GO:0043597">
    <property type="term" value="C:cytoplasmic replication fork"/>
    <property type="evidence" value="ECO:0007669"/>
    <property type="project" value="TreeGrafter"/>
</dbReference>
<dbReference type="GO" id="GO:0006281">
    <property type="term" value="P:DNA repair"/>
    <property type="evidence" value="ECO:0007669"/>
    <property type="project" value="TreeGrafter"/>
</dbReference>
<evidence type="ECO:0000259" key="18">
    <source>
        <dbReference type="PROSITE" id="PS52039"/>
    </source>
</evidence>
<evidence type="ECO:0000256" key="10">
    <source>
        <dbReference type="ARBA" id="ARBA00023125"/>
    </source>
</evidence>
<keyword evidence="5" id="KW-0677">Repeat</keyword>
<keyword evidence="20" id="KW-1185">Reference proteome</keyword>
<evidence type="ECO:0000256" key="11">
    <source>
        <dbReference type="ARBA" id="ARBA00023235"/>
    </source>
</evidence>
<keyword evidence="9" id="KW-0799">Topoisomerase</keyword>
<dbReference type="PRINTS" id="PR00417">
    <property type="entry name" value="PRTPISMRASEI"/>
</dbReference>
<evidence type="ECO:0000256" key="5">
    <source>
        <dbReference type="ARBA" id="ARBA00022737"/>
    </source>
</evidence>
<dbReference type="GO" id="GO:0008270">
    <property type="term" value="F:zinc ion binding"/>
    <property type="evidence" value="ECO:0007669"/>
    <property type="project" value="UniProtKB-KW"/>
</dbReference>
<evidence type="ECO:0000256" key="3">
    <source>
        <dbReference type="ARBA" id="ARBA00012891"/>
    </source>
</evidence>
<accession>G9EQA5</accession>
<dbReference type="OrthoDB" id="9803554at2"/>
<dbReference type="NCBIfam" id="NF005829">
    <property type="entry name" value="PRK07726.1"/>
    <property type="match status" value="1"/>
</dbReference>
<dbReference type="InterPro" id="IPR013498">
    <property type="entry name" value="Topo_IA_Znf"/>
</dbReference>
<dbReference type="GO" id="GO:0006265">
    <property type="term" value="P:DNA topological change"/>
    <property type="evidence" value="ECO:0007669"/>
    <property type="project" value="InterPro"/>
</dbReference>
<dbReference type="NCBIfam" id="TIGR01056">
    <property type="entry name" value="topB"/>
    <property type="match status" value="1"/>
</dbReference>
<dbReference type="InterPro" id="IPR034144">
    <property type="entry name" value="TOPRIM_TopoIII"/>
</dbReference>
<dbReference type="GO" id="GO:0003677">
    <property type="term" value="F:DNA binding"/>
    <property type="evidence" value="ECO:0007669"/>
    <property type="project" value="UniProtKB-KW"/>
</dbReference>
<dbReference type="Pfam" id="PF01131">
    <property type="entry name" value="Topoisom_bac"/>
    <property type="match status" value="1"/>
</dbReference>
<evidence type="ECO:0000256" key="12">
    <source>
        <dbReference type="ARBA" id="ARBA00030003"/>
    </source>
</evidence>
<keyword evidence="4" id="KW-0479">Metal-binding</keyword>
<dbReference type="SUPFAM" id="SSF57783">
    <property type="entry name" value="Zinc beta-ribbon"/>
    <property type="match status" value="1"/>
</dbReference>
<dbReference type="Gene3D" id="1.10.460.10">
    <property type="entry name" value="Topoisomerase I, domain 2"/>
    <property type="match status" value="1"/>
</dbReference>
<feature type="domain" description="Toprim" evidence="17">
    <location>
        <begin position="1"/>
        <end position="132"/>
    </location>
</feature>
<dbReference type="InterPro" id="IPR006171">
    <property type="entry name" value="TOPRIM_dom"/>
</dbReference>
<keyword evidence="7" id="KW-0862">Zinc</keyword>
<dbReference type="SMART" id="SM00437">
    <property type="entry name" value="TOP1Ac"/>
    <property type="match status" value="1"/>
</dbReference>
<dbReference type="AlphaFoldDB" id="G9EQA5"/>
<dbReference type="SUPFAM" id="SSF56712">
    <property type="entry name" value="Prokaryotic type I DNA topoisomerase"/>
    <property type="match status" value="1"/>
</dbReference>
<dbReference type="SMART" id="SM00436">
    <property type="entry name" value="TOP1Bc"/>
    <property type="match status" value="1"/>
</dbReference>
<dbReference type="InterPro" id="IPR013826">
    <property type="entry name" value="Topo_IA_cen_sub3"/>
</dbReference>
<dbReference type="PANTHER" id="PTHR11390">
    <property type="entry name" value="PROKARYOTIC DNA TOPOISOMERASE"/>
    <property type="match status" value="1"/>
</dbReference>
<keyword evidence="6" id="KW-0863">Zinc-finger</keyword>
<comment type="similarity">
    <text evidence="2">Belongs to the type IA topoisomerase family.</text>
</comment>
<dbReference type="InterPro" id="IPR013824">
    <property type="entry name" value="Topo_IA_cen_sub1"/>
</dbReference>
<dbReference type="Gene3D" id="3.40.50.140">
    <property type="match status" value="1"/>
</dbReference>
<evidence type="ECO:0000256" key="2">
    <source>
        <dbReference type="ARBA" id="ARBA00009446"/>
    </source>
</evidence>
<evidence type="ECO:0000256" key="6">
    <source>
        <dbReference type="ARBA" id="ARBA00022771"/>
    </source>
</evidence>
<dbReference type="SMART" id="SM00493">
    <property type="entry name" value="TOPRIM"/>
    <property type="match status" value="1"/>
</dbReference>
<feature type="domain" description="Topo IA-type catalytic" evidence="18">
    <location>
        <begin position="149"/>
        <end position="601"/>
    </location>
</feature>
<dbReference type="InterPro" id="IPR003601">
    <property type="entry name" value="Topo_IA_2"/>
</dbReference>
<dbReference type="EC" id="5.6.2.1" evidence="3"/>
<dbReference type="RefSeq" id="WP_006871360.1">
    <property type="nucleotide sequence ID" value="NZ_JH413829.1"/>
</dbReference>
<name>G9EQA5_9GAMM</name>